<dbReference type="Pfam" id="PF13188">
    <property type="entry name" value="PAS_8"/>
    <property type="match status" value="1"/>
</dbReference>
<keyword evidence="4" id="KW-1185">Reference proteome</keyword>
<dbReference type="InterPro" id="IPR035965">
    <property type="entry name" value="PAS-like_dom_sf"/>
</dbReference>
<accession>A0A1Y5S1M5</accession>
<name>A0A1Y5S1M5_9RHOB</name>
<evidence type="ECO:0000256" key="1">
    <source>
        <dbReference type="SAM" id="Phobius"/>
    </source>
</evidence>
<dbReference type="InterPro" id="IPR000014">
    <property type="entry name" value="PAS"/>
</dbReference>
<sequence length="540" mass="59481">MTVQNLIALGLPLLACVVAVYLVNRESRYGRSVARQLLREAEGSITFLLDGDHLEDATPAAHALLPRRDGHTPDRETLIRALSARFGNLRQVLDTIEGEGIITIPADDGPEWVEAEYWEGFLRLTLHSDIGARAPGISALAVSELEQELESLRAMGEDSPQLIWHQNGHGEITWANRAYLDLDARLSGSMAAADPGAWPPGQIFGTLDAPPDQGDTDQRRVPVALPEADEELWFDITTVRRGPGSVHFAADAGAVVRAEVAQRNFVQTLAKTFADLAIGLAIFDRQRRLVMFNPSLMELTGLPVDFLATRPLIHSFLDRLREQRMLPEPRNYRNWREEIAALEAEAADGTYCETWMLPGGQTYRVTGRPHPDGAIAFLMEDITAEMSLTRRFRSQIETATAVFDSLDEGIAVFSPSGTLTMANAAYEELWPRHDETATDAAGGLAGATLSLREHRLRGEIERWKASCVPSDLWADIRSSAASGEERRPWTGRVRRDDGRLVLFRVVPLAAGATMVAFSHPQDEAELRPLLPAPRPVAATA</sequence>
<dbReference type="EMBL" id="FWFZ01000004">
    <property type="protein sequence ID" value="SLN30554.1"/>
    <property type="molecule type" value="Genomic_DNA"/>
</dbReference>
<organism evidence="3 4">
    <name type="scientific">Roseisalinus antarcticus</name>
    <dbReference type="NCBI Taxonomy" id="254357"/>
    <lineage>
        <taxon>Bacteria</taxon>
        <taxon>Pseudomonadati</taxon>
        <taxon>Pseudomonadota</taxon>
        <taxon>Alphaproteobacteria</taxon>
        <taxon>Rhodobacterales</taxon>
        <taxon>Roseobacteraceae</taxon>
        <taxon>Roseisalinus</taxon>
    </lineage>
</organism>
<feature type="domain" description="PAS" evidence="2">
    <location>
        <begin position="397"/>
        <end position="465"/>
    </location>
</feature>
<gene>
    <name evidence="3" type="primary">divL</name>
    <name evidence="3" type="ORF">ROA7023_01044</name>
</gene>
<evidence type="ECO:0000313" key="3">
    <source>
        <dbReference type="EMBL" id="SLN30554.1"/>
    </source>
</evidence>
<keyword evidence="1" id="KW-0472">Membrane</keyword>
<dbReference type="Proteomes" id="UP000193900">
    <property type="component" value="Unassembled WGS sequence"/>
</dbReference>
<dbReference type="RefSeq" id="WP_085877953.1">
    <property type="nucleotide sequence ID" value="NZ_FWFZ01000004.1"/>
</dbReference>
<dbReference type="GO" id="GO:0004673">
    <property type="term" value="F:protein histidine kinase activity"/>
    <property type="evidence" value="ECO:0007669"/>
    <property type="project" value="UniProtKB-EC"/>
</dbReference>
<feature type="domain" description="PAS" evidence="2">
    <location>
        <begin position="267"/>
        <end position="334"/>
    </location>
</feature>
<keyword evidence="3" id="KW-0808">Transferase</keyword>
<proteinExistence type="predicted"/>
<protein>
    <submittedName>
        <fullName evidence="3">Sensor protein DivL</fullName>
        <ecNumber evidence="3">2.7.13.3</ecNumber>
    </submittedName>
</protein>
<dbReference type="Gene3D" id="3.30.450.20">
    <property type="entry name" value="PAS domain"/>
    <property type="match status" value="2"/>
</dbReference>
<evidence type="ECO:0000259" key="2">
    <source>
        <dbReference type="SMART" id="SM00091"/>
    </source>
</evidence>
<evidence type="ECO:0000313" key="4">
    <source>
        <dbReference type="Proteomes" id="UP000193900"/>
    </source>
</evidence>
<feature type="transmembrane region" description="Helical" evidence="1">
    <location>
        <begin position="6"/>
        <end position="23"/>
    </location>
</feature>
<dbReference type="OrthoDB" id="9797304at2"/>
<reference evidence="3 4" key="1">
    <citation type="submission" date="2017-03" db="EMBL/GenBank/DDBJ databases">
        <authorList>
            <person name="Afonso C.L."/>
            <person name="Miller P.J."/>
            <person name="Scott M.A."/>
            <person name="Spackman E."/>
            <person name="Goraichik I."/>
            <person name="Dimitrov K.M."/>
            <person name="Suarez D.L."/>
            <person name="Swayne D.E."/>
        </authorList>
    </citation>
    <scope>NUCLEOTIDE SEQUENCE [LARGE SCALE GENOMIC DNA]</scope>
    <source>
        <strain evidence="3 4">CECT 7023</strain>
    </source>
</reference>
<dbReference type="SMART" id="SM00091">
    <property type="entry name" value="PAS"/>
    <property type="match status" value="2"/>
</dbReference>
<dbReference type="SUPFAM" id="SSF55785">
    <property type="entry name" value="PYP-like sensor domain (PAS domain)"/>
    <property type="match status" value="2"/>
</dbReference>
<dbReference type="AlphaFoldDB" id="A0A1Y5S1M5"/>
<dbReference type="EC" id="2.7.13.3" evidence="3"/>
<keyword evidence="1" id="KW-1133">Transmembrane helix</keyword>
<dbReference type="Pfam" id="PF12860">
    <property type="entry name" value="PAS_7"/>
    <property type="match status" value="1"/>
</dbReference>
<keyword evidence="1" id="KW-0812">Transmembrane</keyword>